<dbReference type="Gene3D" id="3.30.559.10">
    <property type="entry name" value="Chloramphenicol acetyltransferase-like domain"/>
    <property type="match status" value="1"/>
</dbReference>
<protein>
    <submittedName>
        <fullName evidence="2">Uncharacterized protein</fullName>
    </submittedName>
</protein>
<proteinExistence type="predicted"/>
<evidence type="ECO:0000313" key="3">
    <source>
        <dbReference type="Proteomes" id="UP000681720"/>
    </source>
</evidence>
<dbReference type="InterPro" id="IPR023213">
    <property type="entry name" value="CAT-like_dom_sf"/>
</dbReference>
<reference evidence="2" key="1">
    <citation type="submission" date="2021-02" db="EMBL/GenBank/DDBJ databases">
        <authorList>
            <person name="Nowell W R."/>
        </authorList>
    </citation>
    <scope>NUCLEOTIDE SEQUENCE</scope>
</reference>
<dbReference type="AlphaFoldDB" id="A0A8S2RNN9"/>
<dbReference type="Proteomes" id="UP000676336">
    <property type="component" value="Unassembled WGS sequence"/>
</dbReference>
<feature type="non-terminal residue" evidence="2">
    <location>
        <position position="84"/>
    </location>
</feature>
<dbReference type="Proteomes" id="UP000681720">
    <property type="component" value="Unassembled WGS sequence"/>
</dbReference>
<gene>
    <name evidence="2" type="ORF">GIL414_LOCUS20369</name>
    <name evidence="1" type="ORF">SMN809_LOCUS19914</name>
</gene>
<accession>A0A8S2RNN9</accession>
<comment type="caution">
    <text evidence="2">The sequence shown here is derived from an EMBL/GenBank/DDBJ whole genome shotgun (WGS) entry which is preliminary data.</text>
</comment>
<evidence type="ECO:0000313" key="1">
    <source>
        <dbReference type="EMBL" id="CAF4154582.1"/>
    </source>
</evidence>
<name>A0A8S2RNN9_9BILA</name>
<dbReference type="EMBL" id="CAJOBJ010013529">
    <property type="protein sequence ID" value="CAF4171209.1"/>
    <property type="molecule type" value="Genomic_DNA"/>
</dbReference>
<sequence length="84" mass="9546">MACYLVSPSAATGRNRRIELAGIDLWVIARTDKIFVYPSELNIEQFKDALSRTLSLWPLITGRLLLLDDNHYVIEMSDNPIPIT</sequence>
<dbReference type="EMBL" id="CAJOBI010010575">
    <property type="protein sequence ID" value="CAF4154582.1"/>
    <property type="molecule type" value="Genomic_DNA"/>
</dbReference>
<evidence type="ECO:0000313" key="2">
    <source>
        <dbReference type="EMBL" id="CAF4171209.1"/>
    </source>
</evidence>
<organism evidence="2 3">
    <name type="scientific">Rotaria magnacalcarata</name>
    <dbReference type="NCBI Taxonomy" id="392030"/>
    <lineage>
        <taxon>Eukaryota</taxon>
        <taxon>Metazoa</taxon>
        <taxon>Spiralia</taxon>
        <taxon>Gnathifera</taxon>
        <taxon>Rotifera</taxon>
        <taxon>Eurotatoria</taxon>
        <taxon>Bdelloidea</taxon>
        <taxon>Philodinida</taxon>
        <taxon>Philodinidae</taxon>
        <taxon>Rotaria</taxon>
    </lineage>
</organism>